<dbReference type="AlphaFoldDB" id="A0A218YR95"/>
<evidence type="ECO:0000313" key="3">
    <source>
        <dbReference type="Proteomes" id="UP000242519"/>
    </source>
</evidence>
<accession>A0A218YR95</accession>
<comment type="caution">
    <text evidence="2">The sequence shown here is derived from an EMBL/GenBank/DDBJ whole genome shotgun (WGS) entry which is preliminary data.</text>
</comment>
<dbReference type="Pfam" id="PF08568">
    <property type="entry name" value="Kinetochor_Ybp2"/>
    <property type="match status" value="1"/>
</dbReference>
<reference evidence="2 3" key="1">
    <citation type="submission" date="2017-04" db="EMBL/GenBank/DDBJ databases">
        <title>Draft genome sequence of Marssonina coronaria NL1: causal agent of apple blotch.</title>
        <authorList>
            <person name="Cheng Q."/>
        </authorList>
    </citation>
    <scope>NUCLEOTIDE SEQUENCE [LARGE SCALE GENOMIC DNA]</scope>
    <source>
        <strain evidence="2 3">NL1</strain>
    </source>
</reference>
<evidence type="ECO:0000313" key="2">
    <source>
        <dbReference type="EMBL" id="OWO97354.1"/>
    </source>
</evidence>
<dbReference type="InParanoid" id="A0A218YR95"/>
<dbReference type="InterPro" id="IPR040347">
    <property type="entry name" value="YBP1/2"/>
</dbReference>
<dbReference type="PANTHER" id="PTHR28020:SF1">
    <property type="entry name" value="YAP1-BINDING PROTEIN 1-RELATED"/>
    <property type="match status" value="1"/>
</dbReference>
<feature type="compositionally biased region" description="Polar residues" evidence="1">
    <location>
        <begin position="190"/>
        <end position="203"/>
    </location>
</feature>
<gene>
    <name evidence="2" type="ORF">B2J93_8135</name>
</gene>
<dbReference type="GO" id="GO:0034599">
    <property type="term" value="P:cellular response to oxidative stress"/>
    <property type="evidence" value="ECO:0007669"/>
    <property type="project" value="InterPro"/>
</dbReference>
<dbReference type="Proteomes" id="UP000242519">
    <property type="component" value="Unassembled WGS sequence"/>
</dbReference>
<evidence type="ECO:0008006" key="4">
    <source>
        <dbReference type="Google" id="ProtNLM"/>
    </source>
</evidence>
<feature type="region of interest" description="Disordered" evidence="1">
    <location>
        <begin position="93"/>
        <end position="122"/>
    </location>
</feature>
<dbReference type="EMBL" id="MZNU01000448">
    <property type="protein sequence ID" value="OWO97354.1"/>
    <property type="molecule type" value="Genomic_DNA"/>
</dbReference>
<feature type="compositionally biased region" description="Acidic residues" evidence="1">
    <location>
        <begin position="94"/>
        <end position="112"/>
    </location>
</feature>
<dbReference type="InterPro" id="IPR013877">
    <property type="entry name" value="YAP-bd/ALF4/Glomulin"/>
</dbReference>
<evidence type="ECO:0000256" key="1">
    <source>
        <dbReference type="SAM" id="MobiDB-lite"/>
    </source>
</evidence>
<dbReference type="OrthoDB" id="5396786at2759"/>
<sequence>MADYTITAITESLPPVTDPFTYLTILETHMSPDILPSLESILHDTELTQSIGWDLVHLLLPLPGSEKCLDTIARLGNPREVVLKVTEAMQSLELDGDADEEADEEADEGEREEEGKDTTAARPSSIDKFCTLVHLLAILHPRIKTKHPSQFLSTSLMAILSAFRPSNQATLAVISFVHTISGKKRPSLPCRNSSVSLSRASNGASAPSAPDPEAQDEDPEEAAIQEKLLQAFITHILEEYINSNTLEWAARLQEQFVPQMVVPTRTSLGQSFKDDSELQTRTTIVGKLVALSKDLDLSDFKILLDAIYRKDPHPSEYDSEYPSSPGEIPLSRAGALFLILSSIFSSVLFDSEIQKSQLAIFPDHAKLVQHFIGTSGLESVGTEETGVIDAILAMGLWLEHANSFVAGPLEDEKFLQHLQTISLLSANTPSSTQRYAAHVLTSSILHAHPVDRLRLTFICDTLEHCPYESLKGSAVSWLKEEIITANTRKSENLFATTVALTAAQPYLFPDTSALAEASDMSILQQLETAFPFHMAVVNFLYFISGDSYSHLVPPGMLSIVEERYLGPLRSAQEQGLKALSSSAETLAHLGGSKMDMLLLGDRITICQAQIEHK</sequence>
<feature type="region of interest" description="Disordered" evidence="1">
    <location>
        <begin position="184"/>
        <end position="219"/>
    </location>
</feature>
<protein>
    <recommendedName>
        <fullName evidence="4">DUF1760-domain-containing protein</fullName>
    </recommendedName>
</protein>
<dbReference type="STRING" id="503106.A0A218YR95"/>
<name>A0A218YR95_9HELO</name>
<organism evidence="2 3">
    <name type="scientific">Diplocarpon coronariae</name>
    <dbReference type="NCBI Taxonomy" id="2795749"/>
    <lineage>
        <taxon>Eukaryota</taxon>
        <taxon>Fungi</taxon>
        <taxon>Dikarya</taxon>
        <taxon>Ascomycota</taxon>
        <taxon>Pezizomycotina</taxon>
        <taxon>Leotiomycetes</taxon>
        <taxon>Helotiales</taxon>
        <taxon>Drepanopezizaceae</taxon>
        <taxon>Diplocarpon</taxon>
    </lineage>
</organism>
<dbReference type="GO" id="GO:0005737">
    <property type="term" value="C:cytoplasm"/>
    <property type="evidence" value="ECO:0007669"/>
    <property type="project" value="TreeGrafter"/>
</dbReference>
<dbReference type="PANTHER" id="PTHR28020">
    <property type="entry name" value="YAP1-BINDING PROTEIN 1-RELATED"/>
    <property type="match status" value="1"/>
</dbReference>
<proteinExistence type="predicted"/>
<keyword evidence="3" id="KW-1185">Reference proteome</keyword>